<accession>A0A4R5KI27</accession>
<organism evidence="1 2">
    <name type="scientific">Paenibacillus piri</name>
    <dbReference type="NCBI Taxonomy" id="2547395"/>
    <lineage>
        <taxon>Bacteria</taxon>
        <taxon>Bacillati</taxon>
        <taxon>Bacillota</taxon>
        <taxon>Bacilli</taxon>
        <taxon>Bacillales</taxon>
        <taxon>Paenibacillaceae</taxon>
        <taxon>Paenibacillus</taxon>
    </lineage>
</organism>
<dbReference type="OrthoDB" id="9809348at2"/>
<keyword evidence="2" id="KW-1185">Reference proteome</keyword>
<name>A0A4R5KI27_9BACL</name>
<protein>
    <submittedName>
        <fullName evidence="1">Uncharacterized protein</fullName>
    </submittedName>
</protein>
<sequence length="122" mass="13363">MILFQNRRIRFALLLAIILVSIAAVVLPFAAPYSGKAGPRAKNGVLDLREWSLDKDGAVRLNGTWSFYWERLLTSADILGANAAKSNLLAEVPGVWTRFGKPGRGYATPTGKTDRSVCKFLP</sequence>
<evidence type="ECO:0000313" key="1">
    <source>
        <dbReference type="EMBL" id="TDF95159.1"/>
    </source>
</evidence>
<proteinExistence type="predicted"/>
<comment type="caution">
    <text evidence="1">The sequence shown here is derived from an EMBL/GenBank/DDBJ whole genome shotgun (WGS) entry which is preliminary data.</text>
</comment>
<dbReference type="EMBL" id="SMRT01000011">
    <property type="protein sequence ID" value="TDF95159.1"/>
    <property type="molecule type" value="Genomic_DNA"/>
</dbReference>
<reference evidence="1 2" key="1">
    <citation type="submission" date="2019-03" db="EMBL/GenBank/DDBJ databases">
        <title>This is whole genome sequence of Paenibacillus sp MS74 strain.</title>
        <authorList>
            <person name="Trinh H.N."/>
        </authorList>
    </citation>
    <scope>NUCLEOTIDE SEQUENCE [LARGE SCALE GENOMIC DNA]</scope>
    <source>
        <strain evidence="1 2">MS74</strain>
    </source>
</reference>
<dbReference type="RefSeq" id="WP_133232042.1">
    <property type="nucleotide sequence ID" value="NZ_SMRT01000011.1"/>
</dbReference>
<evidence type="ECO:0000313" key="2">
    <source>
        <dbReference type="Proteomes" id="UP000295636"/>
    </source>
</evidence>
<gene>
    <name evidence="1" type="ORF">E1757_21785</name>
</gene>
<dbReference type="AlphaFoldDB" id="A0A4R5KI27"/>
<dbReference type="Proteomes" id="UP000295636">
    <property type="component" value="Unassembled WGS sequence"/>
</dbReference>